<proteinExistence type="predicted"/>
<reference evidence="1 2" key="1">
    <citation type="journal article" date="2019" name="Int. J. Syst. Evol. Microbiol.">
        <title>The Global Catalogue of Microorganisms (GCM) 10K type strain sequencing project: providing services to taxonomists for standard genome sequencing and annotation.</title>
        <authorList>
            <consortium name="The Broad Institute Genomics Platform"/>
            <consortium name="The Broad Institute Genome Sequencing Center for Infectious Disease"/>
            <person name="Wu L."/>
            <person name="Ma J."/>
        </authorList>
    </citation>
    <scope>NUCLEOTIDE SEQUENCE [LARGE SCALE GENOMIC DNA]</scope>
    <source>
        <strain evidence="1 2">JCM 16343</strain>
    </source>
</reference>
<dbReference type="RefSeq" id="WP_201504386.1">
    <property type="nucleotide sequence ID" value="NZ_BAAAFR010000001.1"/>
</dbReference>
<sequence length="304" mass="33496">MAAYITVGAKTSHGGTVITGSPHTTHNGIPIARIGDKVICKKCKKITTIVSGDPAFVVDGAPIARGGDATSCGAKLIATQQSFMESGFDVMGIEPPEPLQFPKSKPDDLLRNDLIADDTVEENIDRYAITNLGEDIDKIAAHSPTLQEHIRELQEDGWDIQYGPDAEGTYVSYDEKRIIVSEYYKNSPTKAMHAFTHEVGHATYPGEIDISSKEAYVNSKLTGEGGAVNYSTMIRQEVLENGNIDILGHVDSKDMAVYTSIYNEYGDTEEAWEQLGQYWSTNITSTTGEHYDDFYARRYDEGNY</sequence>
<organism evidence="1 2">
    <name type="scientific">Psychrobacter aestuarii</name>
    <dbReference type="NCBI Taxonomy" id="556327"/>
    <lineage>
        <taxon>Bacteria</taxon>
        <taxon>Pseudomonadati</taxon>
        <taxon>Pseudomonadota</taxon>
        <taxon>Gammaproteobacteria</taxon>
        <taxon>Moraxellales</taxon>
        <taxon>Moraxellaceae</taxon>
        <taxon>Psychrobacter</taxon>
    </lineage>
</organism>
<keyword evidence="2" id="KW-1185">Reference proteome</keyword>
<protein>
    <recommendedName>
        <fullName evidence="3">PAAR domain-containing protein</fullName>
    </recommendedName>
</protein>
<evidence type="ECO:0008006" key="3">
    <source>
        <dbReference type="Google" id="ProtNLM"/>
    </source>
</evidence>
<gene>
    <name evidence="1" type="ORF">GCM10009129_00470</name>
</gene>
<name>A0ABN0VKH2_9GAMM</name>
<dbReference type="EMBL" id="BAAAFR010000001">
    <property type="protein sequence ID" value="GAA0307327.1"/>
    <property type="molecule type" value="Genomic_DNA"/>
</dbReference>
<dbReference type="Gene3D" id="2.60.200.60">
    <property type="match status" value="1"/>
</dbReference>
<dbReference type="CDD" id="cd14744">
    <property type="entry name" value="PAAR_CT_2"/>
    <property type="match status" value="1"/>
</dbReference>
<dbReference type="Proteomes" id="UP001501787">
    <property type="component" value="Unassembled WGS sequence"/>
</dbReference>
<evidence type="ECO:0000313" key="2">
    <source>
        <dbReference type="Proteomes" id="UP001501787"/>
    </source>
</evidence>
<evidence type="ECO:0000313" key="1">
    <source>
        <dbReference type="EMBL" id="GAA0307327.1"/>
    </source>
</evidence>
<accession>A0ABN0VKH2</accession>
<comment type="caution">
    <text evidence="1">The sequence shown here is derived from an EMBL/GenBank/DDBJ whole genome shotgun (WGS) entry which is preliminary data.</text>
</comment>
<dbReference type="Pfam" id="PF05488">
    <property type="entry name" value="PAAR_motif"/>
    <property type="match status" value="1"/>
</dbReference>
<dbReference type="InterPro" id="IPR008727">
    <property type="entry name" value="PAAR_motif"/>
</dbReference>